<dbReference type="GO" id="GO:0043709">
    <property type="term" value="P:cell adhesion involved in single-species biofilm formation"/>
    <property type="evidence" value="ECO:0007669"/>
    <property type="project" value="TreeGrafter"/>
</dbReference>
<dbReference type="PROSITE" id="PS50887">
    <property type="entry name" value="GGDEF"/>
    <property type="match status" value="1"/>
</dbReference>
<name>A0A806KFY8_9BACT</name>
<feature type="domain" description="GGDEF" evidence="2">
    <location>
        <begin position="664"/>
        <end position="801"/>
    </location>
</feature>
<accession>A0A806KFY8</accession>
<evidence type="ECO:0000259" key="2">
    <source>
        <dbReference type="PROSITE" id="PS50887"/>
    </source>
</evidence>
<organism evidence="3">
    <name type="scientific">uncultured bacterium contig00055</name>
    <dbReference type="NCBI Taxonomy" id="1181539"/>
    <lineage>
        <taxon>Bacteria</taxon>
        <taxon>environmental samples</taxon>
    </lineage>
</organism>
<dbReference type="InterPro" id="IPR035965">
    <property type="entry name" value="PAS-like_dom_sf"/>
</dbReference>
<dbReference type="GO" id="GO:0005886">
    <property type="term" value="C:plasma membrane"/>
    <property type="evidence" value="ECO:0007669"/>
    <property type="project" value="TreeGrafter"/>
</dbReference>
<reference evidence="3" key="1">
    <citation type="submission" date="2012-03" db="EMBL/GenBank/DDBJ databases">
        <title>Functional metagenomics reveals considerable lignocellulase gene clusters in the gut microbiome of a wood-feeding higher termite.</title>
        <authorList>
            <person name="Liu N."/>
        </authorList>
    </citation>
    <scope>NUCLEOTIDE SEQUENCE</scope>
</reference>
<dbReference type="Gene3D" id="3.30.450.40">
    <property type="match status" value="2"/>
</dbReference>
<protein>
    <submittedName>
        <fullName evidence="3">Putative two-component response regulator</fullName>
    </submittedName>
</protein>
<evidence type="ECO:0000259" key="1">
    <source>
        <dbReference type="PROSITE" id="PS50046"/>
    </source>
</evidence>
<dbReference type="SUPFAM" id="SSF55785">
    <property type="entry name" value="PYP-like sensor domain (PAS domain)"/>
    <property type="match status" value="1"/>
</dbReference>
<dbReference type="EMBL" id="JQ844235">
    <property type="protein sequence ID" value="AGS53527.1"/>
    <property type="molecule type" value="Genomic_DNA"/>
</dbReference>
<dbReference type="InterPro" id="IPR029787">
    <property type="entry name" value="Nucleotide_cyclase"/>
</dbReference>
<dbReference type="SMART" id="SM00065">
    <property type="entry name" value="GAF"/>
    <property type="match status" value="2"/>
</dbReference>
<feature type="domain" description="Phytochrome chromophore attachment site" evidence="1">
    <location>
        <begin position="439"/>
        <end position="490"/>
    </location>
</feature>
<sequence length="801" mass="91657">MIHHEEALLMQLPVSKEQVAFDLLENLQVSFALYEVVQENDAAIDLRMLWANQPYLDVVKLSLEEAVGMLFSQIAPGDISWIPFYGDVGLRKKGTQIVEGYSDYANQFIHVQAYSPAPGQVATVLLVRNRFVQSELVNARIRAERDSHVKSALNRMAVTFLSPENESFDTIMSKGIKPIADILGLDRVAVYRMVEDKPPVIRQVYLWHGKTLPIEDDMGVVPELSSTDPWLDTLLKGECINADVSKIPGTQADFLRKFGCKAIYFVPIFIYGKFWGIITLEDYTNYRYFSDEDFELLNSTAHLCASTVMRREIEQETIRNKEEIEHQNNLLHTVTQISAIMLQSHTGIFEYDLNYSLGIMARAADADRVYIWKNRITEGKLSCSQIYEWSGSAESQKKNELAAGVVYNDIVPGWEEQLSNGFCISGIVRDMNEYEKAALSPQGILSILVVPIIINNDFWGFVGFDDCHKERVFTNKEEAILRSAGQLIANALIRNEETEKARQAEERIKLMLDATPLCCQLWDDNVNIIDCNEAAVKLYGYINKREYIERWPYECMPEYQPDGQRSIEKSKRYIIKTLEEGRCIFDWLHQLPDRTPMPSEVTLVQIKYKDSFIVAEYIRDLRIIKTLEEKAEEVYYDPLTGVHNRRYLNEALNGLIKSLSRTGGSLSLMMIDIDHFKPYNDTYGHIEGDNCLKIVTKVIERCITRETDFITRYGGDEFTVVLPYTNEDGARLIAEKLIENIKNAKVPHCKNNDAEYVTISIGVTTGKVSFIHSGSDYIKKADEMLYISKQNGRNRYTFSSF</sequence>
<proteinExistence type="predicted"/>
<dbReference type="PANTHER" id="PTHR45138:SF9">
    <property type="entry name" value="DIGUANYLATE CYCLASE DGCM-RELATED"/>
    <property type="match status" value="1"/>
</dbReference>
<dbReference type="InterPro" id="IPR016132">
    <property type="entry name" value="Phyto_chromo_attachment"/>
</dbReference>
<dbReference type="InterPro" id="IPR003018">
    <property type="entry name" value="GAF"/>
</dbReference>
<dbReference type="PANTHER" id="PTHR45138">
    <property type="entry name" value="REGULATORY COMPONENTS OF SENSORY TRANSDUCTION SYSTEM"/>
    <property type="match status" value="1"/>
</dbReference>
<dbReference type="Gene3D" id="3.30.450.20">
    <property type="entry name" value="PAS domain"/>
    <property type="match status" value="1"/>
</dbReference>
<dbReference type="SMART" id="SM00267">
    <property type="entry name" value="GGDEF"/>
    <property type="match status" value="1"/>
</dbReference>
<dbReference type="Pfam" id="PF01590">
    <property type="entry name" value="GAF"/>
    <property type="match status" value="2"/>
</dbReference>
<dbReference type="FunFam" id="3.30.70.270:FF:000001">
    <property type="entry name" value="Diguanylate cyclase domain protein"/>
    <property type="match status" value="1"/>
</dbReference>
<dbReference type="GO" id="GO:0052621">
    <property type="term" value="F:diguanylate cyclase activity"/>
    <property type="evidence" value="ECO:0007669"/>
    <property type="project" value="TreeGrafter"/>
</dbReference>
<dbReference type="GO" id="GO:1902201">
    <property type="term" value="P:negative regulation of bacterial-type flagellum-dependent cell motility"/>
    <property type="evidence" value="ECO:0007669"/>
    <property type="project" value="TreeGrafter"/>
</dbReference>
<dbReference type="Pfam" id="PF00990">
    <property type="entry name" value="GGDEF"/>
    <property type="match status" value="1"/>
</dbReference>
<dbReference type="NCBIfam" id="TIGR00254">
    <property type="entry name" value="GGDEF"/>
    <property type="match status" value="1"/>
</dbReference>
<dbReference type="PROSITE" id="PS50046">
    <property type="entry name" value="PHYTOCHROME_2"/>
    <property type="match status" value="1"/>
</dbReference>
<dbReference type="SUPFAM" id="SSF55073">
    <property type="entry name" value="Nucleotide cyclase"/>
    <property type="match status" value="1"/>
</dbReference>
<dbReference type="AlphaFoldDB" id="A0A806KFY8"/>
<dbReference type="InterPro" id="IPR043128">
    <property type="entry name" value="Rev_trsase/Diguanyl_cyclase"/>
</dbReference>
<dbReference type="SUPFAM" id="SSF55781">
    <property type="entry name" value="GAF domain-like"/>
    <property type="match status" value="2"/>
</dbReference>
<dbReference type="InterPro" id="IPR050469">
    <property type="entry name" value="Diguanylate_Cyclase"/>
</dbReference>
<dbReference type="InterPro" id="IPR000160">
    <property type="entry name" value="GGDEF_dom"/>
</dbReference>
<dbReference type="CDD" id="cd01949">
    <property type="entry name" value="GGDEF"/>
    <property type="match status" value="1"/>
</dbReference>
<evidence type="ECO:0000313" key="3">
    <source>
        <dbReference type="EMBL" id="AGS53527.1"/>
    </source>
</evidence>
<dbReference type="InterPro" id="IPR029016">
    <property type="entry name" value="GAF-like_dom_sf"/>
</dbReference>
<dbReference type="Gene3D" id="3.30.70.270">
    <property type="match status" value="1"/>
</dbReference>